<organism evidence="1 2">
    <name type="scientific">Stylosanthes scabra</name>
    <dbReference type="NCBI Taxonomy" id="79078"/>
    <lineage>
        <taxon>Eukaryota</taxon>
        <taxon>Viridiplantae</taxon>
        <taxon>Streptophyta</taxon>
        <taxon>Embryophyta</taxon>
        <taxon>Tracheophyta</taxon>
        <taxon>Spermatophyta</taxon>
        <taxon>Magnoliopsida</taxon>
        <taxon>eudicotyledons</taxon>
        <taxon>Gunneridae</taxon>
        <taxon>Pentapetalae</taxon>
        <taxon>rosids</taxon>
        <taxon>fabids</taxon>
        <taxon>Fabales</taxon>
        <taxon>Fabaceae</taxon>
        <taxon>Papilionoideae</taxon>
        <taxon>50 kb inversion clade</taxon>
        <taxon>dalbergioids sensu lato</taxon>
        <taxon>Dalbergieae</taxon>
        <taxon>Pterocarpus clade</taxon>
        <taxon>Stylosanthes</taxon>
    </lineage>
</organism>
<protein>
    <submittedName>
        <fullName evidence="1">Uncharacterized protein</fullName>
    </submittedName>
</protein>
<dbReference type="Proteomes" id="UP001341840">
    <property type="component" value="Unassembled WGS sequence"/>
</dbReference>
<evidence type="ECO:0000313" key="2">
    <source>
        <dbReference type="Proteomes" id="UP001341840"/>
    </source>
</evidence>
<keyword evidence="2" id="KW-1185">Reference proteome</keyword>
<comment type="caution">
    <text evidence="1">The sequence shown here is derived from an EMBL/GenBank/DDBJ whole genome shotgun (WGS) entry which is preliminary data.</text>
</comment>
<accession>A0ABU6WLX6</accession>
<sequence>MILLSLTNQIDELKREIHSLTQRLDITPSTPSSMFKVFGLSSKKRARYSSVVQVAPGLELPSWMHLSFRPTALMGLNQDEVAVAAYLYGNLSHNEEEEIVFSNVSVGRQEFKSLIPGNAIHLNVLTMVTYMMTKELGLKSGYWFLPPFFATYALGWMKTDPKSMAVEFNNIFMGKVDCLKRTRFPLKNSSRGKGMPENWNDSDLWVASWMIGRYDDDDFDIKVDDRTRMKIVVSLVLKDHNIINQTIKTNAIENLEQQDEDHDFRYNYAYQS</sequence>
<proteinExistence type="predicted"/>
<name>A0ABU6WLX6_9FABA</name>
<gene>
    <name evidence="1" type="ORF">PIB30_053639</name>
</gene>
<reference evidence="1 2" key="1">
    <citation type="journal article" date="2023" name="Plants (Basel)">
        <title>Bridging the Gap: Combining Genomics and Transcriptomics Approaches to Understand Stylosanthes scabra, an Orphan Legume from the Brazilian Caatinga.</title>
        <authorList>
            <person name="Ferreira-Neto J.R.C."/>
            <person name="da Silva M.D."/>
            <person name="Binneck E."/>
            <person name="de Melo N.F."/>
            <person name="da Silva R.H."/>
            <person name="de Melo A.L.T.M."/>
            <person name="Pandolfi V."/>
            <person name="Bustamante F.O."/>
            <person name="Brasileiro-Vidal A.C."/>
            <person name="Benko-Iseppon A.M."/>
        </authorList>
    </citation>
    <scope>NUCLEOTIDE SEQUENCE [LARGE SCALE GENOMIC DNA]</scope>
    <source>
        <tissue evidence="1">Leaves</tissue>
    </source>
</reference>
<dbReference type="EMBL" id="JASCZI010181643">
    <property type="protein sequence ID" value="MED6185088.1"/>
    <property type="molecule type" value="Genomic_DNA"/>
</dbReference>
<evidence type="ECO:0000313" key="1">
    <source>
        <dbReference type="EMBL" id="MED6185088.1"/>
    </source>
</evidence>